<proteinExistence type="predicted"/>
<feature type="compositionally biased region" description="Polar residues" evidence="1">
    <location>
        <begin position="45"/>
        <end position="63"/>
    </location>
</feature>
<comment type="caution">
    <text evidence="2">The sequence shown here is derived from an EMBL/GenBank/DDBJ whole genome shotgun (WGS) entry which is preliminary data.</text>
</comment>
<accession>A0ABD0RR63</accession>
<feature type="non-terminal residue" evidence="2">
    <location>
        <position position="63"/>
    </location>
</feature>
<protein>
    <submittedName>
        <fullName evidence="2">Uncharacterized protein</fullName>
    </submittedName>
</protein>
<reference evidence="2 3" key="1">
    <citation type="submission" date="2024-05" db="EMBL/GenBank/DDBJ databases">
        <title>Genome sequencing and assembly of Indian major carp, Cirrhinus mrigala (Hamilton, 1822).</title>
        <authorList>
            <person name="Mohindra V."/>
            <person name="Chowdhury L.M."/>
            <person name="Lal K."/>
            <person name="Jena J.K."/>
        </authorList>
    </citation>
    <scope>NUCLEOTIDE SEQUENCE [LARGE SCALE GENOMIC DNA]</scope>
    <source>
        <strain evidence="2">CM1030</strain>
        <tissue evidence="2">Blood</tissue>
    </source>
</reference>
<dbReference type="AlphaFoldDB" id="A0ABD0RR63"/>
<organism evidence="2 3">
    <name type="scientific">Cirrhinus mrigala</name>
    <name type="common">Mrigala</name>
    <dbReference type="NCBI Taxonomy" id="683832"/>
    <lineage>
        <taxon>Eukaryota</taxon>
        <taxon>Metazoa</taxon>
        <taxon>Chordata</taxon>
        <taxon>Craniata</taxon>
        <taxon>Vertebrata</taxon>
        <taxon>Euteleostomi</taxon>
        <taxon>Actinopterygii</taxon>
        <taxon>Neopterygii</taxon>
        <taxon>Teleostei</taxon>
        <taxon>Ostariophysi</taxon>
        <taxon>Cypriniformes</taxon>
        <taxon>Cyprinidae</taxon>
        <taxon>Labeoninae</taxon>
        <taxon>Labeonini</taxon>
        <taxon>Cirrhinus</taxon>
    </lineage>
</organism>
<gene>
    <name evidence="2" type="ORF">M9458_003539</name>
</gene>
<dbReference type="Proteomes" id="UP001529510">
    <property type="component" value="Unassembled WGS sequence"/>
</dbReference>
<keyword evidence="3" id="KW-1185">Reference proteome</keyword>
<sequence>MSHFGFENDIHNVLRLDMPITNAPMARWQRKASTSSSSNTSSLTPNKSVNRSASLSKTPSKTP</sequence>
<feature type="region of interest" description="Disordered" evidence="1">
    <location>
        <begin position="27"/>
        <end position="63"/>
    </location>
</feature>
<evidence type="ECO:0000313" key="3">
    <source>
        <dbReference type="Proteomes" id="UP001529510"/>
    </source>
</evidence>
<feature type="compositionally biased region" description="Low complexity" evidence="1">
    <location>
        <begin position="33"/>
        <end position="44"/>
    </location>
</feature>
<evidence type="ECO:0000313" key="2">
    <source>
        <dbReference type="EMBL" id="KAL0200352.1"/>
    </source>
</evidence>
<dbReference type="EMBL" id="JAMKFB020000002">
    <property type="protein sequence ID" value="KAL0200352.1"/>
    <property type="molecule type" value="Genomic_DNA"/>
</dbReference>
<name>A0ABD0RR63_CIRMR</name>
<evidence type="ECO:0000256" key="1">
    <source>
        <dbReference type="SAM" id="MobiDB-lite"/>
    </source>
</evidence>